<dbReference type="CDD" id="cd04859">
    <property type="entry name" value="Prim_Pol"/>
    <property type="match status" value="1"/>
</dbReference>
<dbReference type="InterPro" id="IPR015330">
    <property type="entry name" value="DNA_primase/pol_bifunc_N"/>
</dbReference>
<evidence type="ECO:0000259" key="1">
    <source>
        <dbReference type="SMART" id="SM00943"/>
    </source>
</evidence>
<dbReference type="Pfam" id="PF09250">
    <property type="entry name" value="Prim-Pol"/>
    <property type="match status" value="1"/>
</dbReference>
<feature type="domain" description="DNA primase/polymerase bifunctional N-terminal" evidence="1">
    <location>
        <begin position="5"/>
        <end position="153"/>
    </location>
</feature>
<dbReference type="Gene3D" id="3.40.50.300">
    <property type="entry name" value="P-loop containing nucleotide triphosphate hydrolases"/>
    <property type="match status" value="1"/>
</dbReference>
<dbReference type="SUPFAM" id="SSF56747">
    <property type="entry name" value="Prim-pol domain"/>
    <property type="match status" value="1"/>
</dbReference>
<organism evidence="2">
    <name type="scientific">viral metagenome</name>
    <dbReference type="NCBI Taxonomy" id="1070528"/>
    <lineage>
        <taxon>unclassified sequences</taxon>
        <taxon>metagenomes</taxon>
        <taxon>organismal metagenomes</taxon>
    </lineage>
</organism>
<accession>A0A6M3LPZ9</accession>
<dbReference type="InterPro" id="IPR027417">
    <property type="entry name" value="P-loop_NTPase"/>
</dbReference>
<dbReference type="AlphaFoldDB" id="A0A6M3LPZ9"/>
<dbReference type="SMART" id="SM00943">
    <property type="entry name" value="Prim-Pol"/>
    <property type="match status" value="1"/>
</dbReference>
<proteinExistence type="predicted"/>
<evidence type="ECO:0000313" key="2">
    <source>
        <dbReference type="EMBL" id="QJA95544.1"/>
    </source>
</evidence>
<gene>
    <name evidence="2" type="ORF">MM415B05294_0005</name>
</gene>
<dbReference type="SUPFAM" id="SSF52540">
    <property type="entry name" value="P-loop containing nucleoside triphosphate hydrolases"/>
    <property type="match status" value="1"/>
</dbReference>
<protein>
    <submittedName>
        <fullName evidence="2">Putative bifunctional DNA primase/polymerase</fullName>
    </submittedName>
</protein>
<reference evidence="2" key="1">
    <citation type="submission" date="2020-03" db="EMBL/GenBank/DDBJ databases">
        <title>The deep terrestrial virosphere.</title>
        <authorList>
            <person name="Holmfeldt K."/>
            <person name="Nilsson E."/>
            <person name="Simone D."/>
            <person name="Lopez-Fernandez M."/>
            <person name="Wu X."/>
            <person name="de Brujin I."/>
            <person name="Lundin D."/>
            <person name="Andersson A."/>
            <person name="Bertilsson S."/>
            <person name="Dopson M."/>
        </authorList>
    </citation>
    <scope>NUCLEOTIDE SEQUENCE</scope>
    <source>
        <strain evidence="2">MM415B05294</strain>
    </source>
</reference>
<name>A0A6M3LPZ9_9ZZZZ</name>
<sequence>MIDHALAYHRAGLNVMPVKPDKKPYLITWAEYQTKCTTEDSIRTWWKTWPDANIAIITGGTSGIVVIDADSETGLVELDKITKNIRPTVKSPKGWHYYFRCDEPIGNAARFLPDCDIRGQGGYIVAPPSKNGAGGGYKLLEPIESVGEMPPALLNIINSSCMDRSGGPFQGATKAQQSATKRNISFEQGLRDESLFHVANCLVKGGMNPLDIEYCLNNIALTCNPPFPEKEIQAKVNSAIKRASIKNTNTMQEIRDLIAQQKGNITATFCNNAQQSATKAEKSAVRMALSRCVKEGLIEPTGRNAGEYRIVEPKPEPVDWKTAKEEWVKLYLPWRLDEFVKIPENGLILLMGAPNCGKSAALINIARYNMKKGWDVHYLSTEISEGAFRNRAECYNGLSLDDWKVNFYYDPPVVDTIEPGKKKLWLIDYIELYDKFWEVGKILADIHRKLGGGVAICAIQKQPGSTVGLGGQFTQFKPSLTLAMDWQKVKIVKAKDYDQMHFENYGNPNGKEYHFKMIDNRTRYKEERWWHNPFEGGPHNG</sequence>
<dbReference type="EMBL" id="MT143323">
    <property type="protein sequence ID" value="QJA95544.1"/>
    <property type="molecule type" value="Genomic_DNA"/>
</dbReference>
<dbReference type="Gene3D" id="3.30.720.160">
    <property type="entry name" value="Bifunctional DNA primase/polymerase, N-terminal"/>
    <property type="match status" value="1"/>
</dbReference>